<organism evidence="1 2">
    <name type="scientific">Ochrobactrum quorumnocens</name>
    <dbReference type="NCBI Taxonomy" id="271865"/>
    <lineage>
        <taxon>Bacteria</taxon>
        <taxon>Pseudomonadati</taxon>
        <taxon>Pseudomonadota</taxon>
        <taxon>Alphaproteobacteria</taxon>
        <taxon>Hyphomicrobiales</taxon>
        <taxon>Brucellaceae</taxon>
        <taxon>Brucella/Ochrobactrum group</taxon>
        <taxon>Ochrobactrum</taxon>
    </lineage>
</organism>
<dbReference type="KEGG" id="och:CES85_3121"/>
<name>A0A248UMA4_9HYPH</name>
<reference evidence="1 2" key="1">
    <citation type="submission" date="2017-07" db="EMBL/GenBank/DDBJ databases">
        <title>Phylogenetic study on the rhizospheric bacterium Ochrobactrum sp. A44.</title>
        <authorList>
            <person name="Krzyzanowska D.M."/>
            <person name="Ossowicki A."/>
            <person name="Rajewska M."/>
            <person name="Maciag T."/>
            <person name="Kaczynski Z."/>
            <person name="Czerwicka M."/>
            <person name="Jafra S."/>
        </authorList>
    </citation>
    <scope>NUCLEOTIDE SEQUENCE [LARGE SCALE GENOMIC DNA]</scope>
    <source>
        <strain evidence="1 2">A44</strain>
        <plasmid evidence="1 2">unnamed1</plasmid>
    </source>
</reference>
<evidence type="ECO:0000313" key="1">
    <source>
        <dbReference type="EMBL" id="ASV87865.1"/>
    </source>
</evidence>
<dbReference type="AlphaFoldDB" id="A0A248UMA4"/>
<geneLocation type="plasmid" evidence="1 2">
    <name>unnamed1</name>
</geneLocation>
<protein>
    <submittedName>
        <fullName evidence="1">Uncharacterized protein</fullName>
    </submittedName>
</protein>
<gene>
    <name evidence="1" type="ORF">CES85_3121</name>
</gene>
<evidence type="ECO:0000313" key="2">
    <source>
        <dbReference type="Proteomes" id="UP000215256"/>
    </source>
</evidence>
<keyword evidence="1" id="KW-0614">Plasmid</keyword>
<dbReference type="EMBL" id="CP022605">
    <property type="protein sequence ID" value="ASV87865.1"/>
    <property type="molecule type" value="Genomic_DNA"/>
</dbReference>
<dbReference type="Proteomes" id="UP000215256">
    <property type="component" value="Plasmid unnamed1"/>
</dbReference>
<proteinExistence type="predicted"/>
<accession>A0A248UMA4</accession>
<sequence>MPVGSVDRAISARTQGSFGLEDGFASSQGLIDHGVETPRIFSNSPSYLIPIMFRNQTASY</sequence>